<dbReference type="InterPro" id="IPR029058">
    <property type="entry name" value="AB_hydrolase_fold"/>
</dbReference>
<evidence type="ECO:0000313" key="2">
    <source>
        <dbReference type="EMBL" id="GIH89350.1"/>
    </source>
</evidence>
<dbReference type="SUPFAM" id="SSF53474">
    <property type="entry name" value="alpha/beta-Hydrolases"/>
    <property type="match status" value="1"/>
</dbReference>
<sequence length="290" mass="30276">MTGSCDGVLHSHIQAAGTRFAALLAGPPQQHRRGTVIFVNGLFGSKEDFEPLLAAPALRGYRLCSYDQRGQHETSGPDEAEAYTLASLSSDLLAIASVIGDGGPTHLVAHCAGGLIASQAVLSAPGSVASLALLSCPLRIPCDAAADLMNAAETIDRLGMRAMEPIVEQWARAEPERRLLLETRMRTTQAAHLSGLARALAASTGDLVTPLAGTGTPTLIVHGAGDGRTASREEFQQLAERFGRSAVRIPGARHNVQIDRPDATAAVLTGFWAECSPAGHAPPAATETRP</sequence>
<dbReference type="Proteomes" id="UP000655044">
    <property type="component" value="Unassembled WGS sequence"/>
</dbReference>
<dbReference type="Pfam" id="PF12697">
    <property type="entry name" value="Abhydrolase_6"/>
    <property type="match status" value="1"/>
</dbReference>
<dbReference type="AlphaFoldDB" id="A0A8J3SB28"/>
<feature type="domain" description="AB hydrolase-1" evidence="1">
    <location>
        <begin position="36"/>
        <end position="266"/>
    </location>
</feature>
<dbReference type="InterPro" id="IPR050471">
    <property type="entry name" value="AB_hydrolase"/>
</dbReference>
<dbReference type="PANTHER" id="PTHR43433">
    <property type="entry name" value="HYDROLASE, ALPHA/BETA FOLD FAMILY PROTEIN"/>
    <property type="match status" value="1"/>
</dbReference>
<reference evidence="2" key="1">
    <citation type="submission" date="2021-01" db="EMBL/GenBank/DDBJ databases">
        <title>Whole genome shotgun sequence of Planobispora rosea NBRC 15558.</title>
        <authorList>
            <person name="Komaki H."/>
            <person name="Tamura T."/>
        </authorList>
    </citation>
    <scope>NUCLEOTIDE SEQUENCE</scope>
    <source>
        <strain evidence="2">NBRC 15558</strain>
    </source>
</reference>
<protein>
    <submittedName>
        <fullName evidence="2">Alpha/beta hydrolase</fullName>
    </submittedName>
</protein>
<dbReference type="OrthoDB" id="3211023at2"/>
<name>A0A8J3SB28_PLARO</name>
<keyword evidence="2" id="KW-0378">Hydrolase</keyword>
<comment type="caution">
    <text evidence="2">The sequence shown here is derived from an EMBL/GenBank/DDBJ whole genome shotgun (WGS) entry which is preliminary data.</text>
</comment>
<dbReference type="PANTHER" id="PTHR43433:SF5">
    <property type="entry name" value="AB HYDROLASE-1 DOMAIN-CONTAINING PROTEIN"/>
    <property type="match status" value="1"/>
</dbReference>
<dbReference type="GO" id="GO:0004806">
    <property type="term" value="F:triacylglycerol lipase activity"/>
    <property type="evidence" value="ECO:0007669"/>
    <property type="project" value="TreeGrafter"/>
</dbReference>
<evidence type="ECO:0000259" key="1">
    <source>
        <dbReference type="Pfam" id="PF12697"/>
    </source>
</evidence>
<evidence type="ECO:0000313" key="3">
    <source>
        <dbReference type="Proteomes" id="UP000655044"/>
    </source>
</evidence>
<accession>A0A8J3SB28</accession>
<dbReference type="Gene3D" id="3.40.50.1820">
    <property type="entry name" value="alpha/beta hydrolase"/>
    <property type="match status" value="1"/>
</dbReference>
<keyword evidence="3" id="KW-1185">Reference proteome</keyword>
<dbReference type="GO" id="GO:0046503">
    <property type="term" value="P:glycerolipid catabolic process"/>
    <property type="evidence" value="ECO:0007669"/>
    <property type="project" value="TreeGrafter"/>
</dbReference>
<dbReference type="RefSeq" id="WP_068923587.1">
    <property type="nucleotide sequence ID" value="NZ_BMQP01000115.1"/>
</dbReference>
<organism evidence="2 3">
    <name type="scientific">Planobispora rosea</name>
    <dbReference type="NCBI Taxonomy" id="35762"/>
    <lineage>
        <taxon>Bacteria</taxon>
        <taxon>Bacillati</taxon>
        <taxon>Actinomycetota</taxon>
        <taxon>Actinomycetes</taxon>
        <taxon>Streptosporangiales</taxon>
        <taxon>Streptosporangiaceae</taxon>
        <taxon>Planobispora</taxon>
    </lineage>
</organism>
<gene>
    <name evidence="2" type="ORF">Pro02_77580</name>
</gene>
<proteinExistence type="predicted"/>
<dbReference type="InterPro" id="IPR000073">
    <property type="entry name" value="AB_hydrolase_1"/>
</dbReference>
<dbReference type="EMBL" id="BOOI01000151">
    <property type="protein sequence ID" value="GIH89350.1"/>
    <property type="molecule type" value="Genomic_DNA"/>
</dbReference>